<dbReference type="CDD" id="cd17393">
    <property type="entry name" value="MFS_MosC_like"/>
    <property type="match status" value="1"/>
</dbReference>
<feature type="transmembrane region" description="Helical" evidence="5">
    <location>
        <begin position="15"/>
        <end position="35"/>
    </location>
</feature>
<dbReference type="SUPFAM" id="SSF103473">
    <property type="entry name" value="MFS general substrate transporter"/>
    <property type="match status" value="1"/>
</dbReference>
<gene>
    <name evidence="7" type="ORF">EDD38_6897</name>
</gene>
<comment type="subcellular location">
    <subcellularLocation>
        <location evidence="1">Cell membrane</location>
        <topology evidence="1">Multi-pass membrane protein</topology>
    </subcellularLocation>
</comment>
<dbReference type="EMBL" id="RKQG01000003">
    <property type="protein sequence ID" value="RPE27613.1"/>
    <property type="molecule type" value="Genomic_DNA"/>
</dbReference>
<evidence type="ECO:0000313" key="7">
    <source>
        <dbReference type="EMBL" id="RPE27613.1"/>
    </source>
</evidence>
<evidence type="ECO:0000259" key="6">
    <source>
        <dbReference type="PROSITE" id="PS50850"/>
    </source>
</evidence>
<organism evidence="7 8">
    <name type="scientific">Kitasatospora cineracea</name>
    <dbReference type="NCBI Taxonomy" id="88074"/>
    <lineage>
        <taxon>Bacteria</taxon>
        <taxon>Bacillati</taxon>
        <taxon>Actinomycetota</taxon>
        <taxon>Actinomycetes</taxon>
        <taxon>Kitasatosporales</taxon>
        <taxon>Streptomycetaceae</taxon>
        <taxon>Kitasatospora</taxon>
    </lineage>
</organism>
<comment type="caution">
    <text evidence="7">The sequence shown here is derived from an EMBL/GenBank/DDBJ whole genome shotgun (WGS) entry which is preliminary data.</text>
</comment>
<protein>
    <submittedName>
        <fullName evidence="7">Fucose permease</fullName>
    </submittedName>
</protein>
<dbReference type="Proteomes" id="UP000266906">
    <property type="component" value="Unassembled WGS sequence"/>
</dbReference>
<feature type="transmembrane region" description="Helical" evidence="5">
    <location>
        <begin position="297"/>
        <end position="318"/>
    </location>
</feature>
<keyword evidence="3 5" id="KW-1133">Transmembrane helix</keyword>
<evidence type="ECO:0000256" key="1">
    <source>
        <dbReference type="ARBA" id="ARBA00004651"/>
    </source>
</evidence>
<dbReference type="RefSeq" id="WP_123821162.1">
    <property type="nucleotide sequence ID" value="NZ_RKQG01000003.1"/>
</dbReference>
<keyword evidence="4 5" id="KW-0472">Membrane</keyword>
<keyword evidence="2 5" id="KW-0812">Transmembrane</keyword>
<dbReference type="Gene3D" id="1.20.1250.20">
    <property type="entry name" value="MFS general substrate transporter like domains"/>
    <property type="match status" value="2"/>
</dbReference>
<feature type="domain" description="Major facilitator superfamily (MFS) profile" evidence="6">
    <location>
        <begin position="11"/>
        <end position="382"/>
    </location>
</feature>
<dbReference type="Pfam" id="PF07690">
    <property type="entry name" value="MFS_1"/>
    <property type="match status" value="1"/>
</dbReference>
<keyword evidence="8" id="KW-1185">Reference proteome</keyword>
<evidence type="ECO:0000256" key="3">
    <source>
        <dbReference type="ARBA" id="ARBA00022989"/>
    </source>
</evidence>
<evidence type="ECO:0000313" key="8">
    <source>
        <dbReference type="Proteomes" id="UP000266906"/>
    </source>
</evidence>
<dbReference type="PROSITE" id="PS50850">
    <property type="entry name" value="MFS"/>
    <property type="match status" value="1"/>
</dbReference>
<dbReference type="InterPro" id="IPR020846">
    <property type="entry name" value="MFS_dom"/>
</dbReference>
<reference evidence="7 8" key="1">
    <citation type="submission" date="2018-11" db="EMBL/GenBank/DDBJ databases">
        <title>Sequencing the genomes of 1000 actinobacteria strains.</title>
        <authorList>
            <person name="Klenk H.-P."/>
        </authorList>
    </citation>
    <scope>NUCLEOTIDE SEQUENCE [LARGE SCALE GENOMIC DNA]</scope>
    <source>
        <strain evidence="7 8">DSM 44781</strain>
    </source>
</reference>
<name>A0A3N4R236_9ACTN</name>
<dbReference type="InterPro" id="IPR036259">
    <property type="entry name" value="MFS_trans_sf"/>
</dbReference>
<feature type="transmembrane region" description="Helical" evidence="5">
    <location>
        <begin position="140"/>
        <end position="159"/>
    </location>
</feature>
<evidence type="ECO:0000256" key="4">
    <source>
        <dbReference type="ARBA" id="ARBA00023136"/>
    </source>
</evidence>
<dbReference type="GO" id="GO:0022857">
    <property type="term" value="F:transmembrane transporter activity"/>
    <property type="evidence" value="ECO:0007669"/>
    <property type="project" value="InterPro"/>
</dbReference>
<dbReference type="AlphaFoldDB" id="A0A3N4R236"/>
<feature type="transmembrane region" description="Helical" evidence="5">
    <location>
        <begin position="273"/>
        <end position="291"/>
    </location>
</feature>
<feature type="transmembrane region" description="Helical" evidence="5">
    <location>
        <begin position="97"/>
        <end position="119"/>
    </location>
</feature>
<dbReference type="PANTHER" id="PTHR23514:SF13">
    <property type="entry name" value="INNER MEMBRANE PROTEIN YBJJ"/>
    <property type="match status" value="1"/>
</dbReference>
<evidence type="ECO:0000256" key="2">
    <source>
        <dbReference type="ARBA" id="ARBA00022692"/>
    </source>
</evidence>
<dbReference type="PANTHER" id="PTHR23514">
    <property type="entry name" value="BYPASS OF STOP CODON PROTEIN 6"/>
    <property type="match status" value="1"/>
</dbReference>
<proteinExistence type="predicted"/>
<sequence>MGETLKDVRRARMSVALVFAVHGAVTGTFVSRIPWIKDNLDLSPGQLGLALVFPAIGASVAMPLAGRIVHRYGARTALQGLLTLWCLSLALPALSPHLAVLCLALFLYGATAGMSDVAMNAQGVEVEERIGRSIMSGLHGMWSVGGLVASAFGVLAAHQHADARVQYAVTAAVLAVLAQVVSRGVLDVRPSAGEEAPPRFALPPKEALVIGLVGFCAVFAEGASMDWSGVYLRDITGASPSVAASCFTAFAATMAAARLAGDAVVRRLGPVRAVRLSGMIATVGGLLVVFADSPYVAIPGFALIGIGIAVVVPLAFAAAGRAGTNPSQSIAGVATITYTSGLVAPAVVGGIAQASSLTVSFVAVTLLAAALIPSATAMRHRKPAGAPVAASSSLEPTR</sequence>
<evidence type="ECO:0000256" key="5">
    <source>
        <dbReference type="SAM" id="Phobius"/>
    </source>
</evidence>
<accession>A0A3N4R236</accession>
<dbReference type="InterPro" id="IPR051788">
    <property type="entry name" value="MFS_Transporter"/>
</dbReference>
<feature type="transmembrane region" description="Helical" evidence="5">
    <location>
        <begin position="207"/>
        <end position="230"/>
    </location>
</feature>
<feature type="transmembrane region" description="Helical" evidence="5">
    <location>
        <begin position="330"/>
        <end position="348"/>
    </location>
</feature>
<feature type="transmembrane region" description="Helical" evidence="5">
    <location>
        <begin position="354"/>
        <end position="372"/>
    </location>
</feature>
<feature type="transmembrane region" description="Helical" evidence="5">
    <location>
        <begin position="47"/>
        <end position="65"/>
    </location>
</feature>
<dbReference type="InterPro" id="IPR011701">
    <property type="entry name" value="MFS"/>
</dbReference>
<feature type="transmembrane region" description="Helical" evidence="5">
    <location>
        <begin position="242"/>
        <end position="261"/>
    </location>
</feature>
<dbReference type="GO" id="GO:0005886">
    <property type="term" value="C:plasma membrane"/>
    <property type="evidence" value="ECO:0007669"/>
    <property type="project" value="UniProtKB-SubCell"/>
</dbReference>